<dbReference type="GO" id="GO:0006508">
    <property type="term" value="P:proteolysis"/>
    <property type="evidence" value="ECO:0007669"/>
    <property type="project" value="UniProtKB-KW"/>
</dbReference>
<proteinExistence type="predicted"/>
<feature type="transmembrane region" description="Helical" evidence="1">
    <location>
        <begin position="39"/>
        <end position="63"/>
    </location>
</feature>
<organism evidence="3 4">
    <name type="scientific">Corynebacterium guangdongense</name>
    <dbReference type="NCBI Taxonomy" id="1783348"/>
    <lineage>
        <taxon>Bacteria</taxon>
        <taxon>Bacillati</taxon>
        <taxon>Actinomycetota</taxon>
        <taxon>Actinomycetes</taxon>
        <taxon>Mycobacteriales</taxon>
        <taxon>Corynebacteriaceae</taxon>
        <taxon>Corynebacterium</taxon>
    </lineage>
</organism>
<feature type="transmembrane region" description="Helical" evidence="1">
    <location>
        <begin position="120"/>
        <end position="143"/>
    </location>
</feature>
<evidence type="ECO:0000313" key="3">
    <source>
        <dbReference type="EMBL" id="MDR7330101.1"/>
    </source>
</evidence>
<dbReference type="PANTHER" id="PTHR35797:SF1">
    <property type="entry name" value="PROTEASE"/>
    <property type="match status" value="1"/>
</dbReference>
<feature type="transmembrane region" description="Helical" evidence="1">
    <location>
        <begin position="155"/>
        <end position="171"/>
    </location>
</feature>
<keyword evidence="1" id="KW-0812">Transmembrane</keyword>
<reference evidence="3" key="1">
    <citation type="submission" date="2023-07" db="EMBL/GenBank/DDBJ databases">
        <title>Sequencing the genomes of 1000 actinobacteria strains.</title>
        <authorList>
            <person name="Klenk H.-P."/>
        </authorList>
    </citation>
    <scope>NUCLEOTIDE SEQUENCE</scope>
    <source>
        <strain evidence="3">DSM 107476</strain>
    </source>
</reference>
<evidence type="ECO:0000313" key="4">
    <source>
        <dbReference type="Proteomes" id="UP001180840"/>
    </source>
</evidence>
<name>A0ABU1ZYW6_9CORY</name>
<keyword evidence="3" id="KW-0645">Protease</keyword>
<keyword evidence="1" id="KW-0472">Membrane</keyword>
<dbReference type="RefSeq" id="WP_290195493.1">
    <property type="nucleotide sequence ID" value="NZ_CP047654.1"/>
</dbReference>
<protein>
    <submittedName>
        <fullName evidence="3">Membrane protease YdiL (CAAX protease family)</fullName>
    </submittedName>
</protein>
<comment type="caution">
    <text evidence="3">The sequence shown here is derived from an EMBL/GenBank/DDBJ whole genome shotgun (WGS) entry which is preliminary data.</text>
</comment>
<feature type="domain" description="CAAX prenyl protease 2/Lysostaphin resistance protein A-like" evidence="2">
    <location>
        <begin position="125"/>
        <end position="231"/>
    </location>
</feature>
<dbReference type="InterPro" id="IPR042150">
    <property type="entry name" value="MmRce1-like"/>
</dbReference>
<feature type="transmembrane region" description="Helical" evidence="1">
    <location>
        <begin position="219"/>
        <end position="238"/>
    </location>
</feature>
<dbReference type="PANTHER" id="PTHR35797">
    <property type="entry name" value="PROTEASE-RELATED"/>
    <property type="match status" value="1"/>
</dbReference>
<sequence length="279" mass="30701">MTTSCTSYNRPFTFFALATALPWALWLLGGWLSHRDQPLAASLLALAGLTAPLAVVAWVTRDAPDVRADMWRRLGNFRESQRRWPVLAVLLMPGAVLAATAISLAFGYPVEQFLPRGGTTFSVGVFSGWFVLVAGAVIEELAWHSYGTDALRSRLTLFTTSLIFAGIWAFWHVPLAFFDGSAQAQTVDQGAIHALNFPLSLLPFVLLMNWIYCRGHRNIMLAVLFHLGANLSTQVLATHPDTEIIATGVLLAVTAAVLWFERELFFRRGHHPLAGPTLS</sequence>
<evidence type="ECO:0000259" key="2">
    <source>
        <dbReference type="Pfam" id="PF02517"/>
    </source>
</evidence>
<evidence type="ECO:0000256" key="1">
    <source>
        <dbReference type="SAM" id="Phobius"/>
    </source>
</evidence>
<dbReference type="Pfam" id="PF02517">
    <property type="entry name" value="Rce1-like"/>
    <property type="match status" value="1"/>
</dbReference>
<dbReference type="GO" id="GO:0008233">
    <property type="term" value="F:peptidase activity"/>
    <property type="evidence" value="ECO:0007669"/>
    <property type="project" value="UniProtKB-KW"/>
</dbReference>
<feature type="transmembrane region" description="Helical" evidence="1">
    <location>
        <begin position="244"/>
        <end position="260"/>
    </location>
</feature>
<keyword evidence="4" id="KW-1185">Reference proteome</keyword>
<dbReference type="InterPro" id="IPR003675">
    <property type="entry name" value="Rce1/LyrA-like_dom"/>
</dbReference>
<feature type="transmembrane region" description="Helical" evidence="1">
    <location>
        <begin position="84"/>
        <end position="108"/>
    </location>
</feature>
<feature type="transmembrane region" description="Helical" evidence="1">
    <location>
        <begin position="12"/>
        <end position="33"/>
    </location>
</feature>
<accession>A0ABU1ZYW6</accession>
<feature type="transmembrane region" description="Helical" evidence="1">
    <location>
        <begin position="191"/>
        <end position="212"/>
    </location>
</feature>
<keyword evidence="3" id="KW-0378">Hydrolase</keyword>
<gene>
    <name evidence="3" type="ORF">J2S39_001777</name>
</gene>
<dbReference type="EMBL" id="JAVDXZ010000001">
    <property type="protein sequence ID" value="MDR7330101.1"/>
    <property type="molecule type" value="Genomic_DNA"/>
</dbReference>
<dbReference type="Proteomes" id="UP001180840">
    <property type="component" value="Unassembled WGS sequence"/>
</dbReference>
<keyword evidence="1" id="KW-1133">Transmembrane helix</keyword>